<proteinExistence type="predicted"/>
<comment type="caution">
    <text evidence="3">The sequence shown here is derived from an EMBL/GenBank/DDBJ whole genome shotgun (WGS) entry which is preliminary data.</text>
</comment>
<feature type="region of interest" description="Disordered" evidence="1">
    <location>
        <begin position="17"/>
        <end position="84"/>
    </location>
</feature>
<evidence type="ECO:0000313" key="3">
    <source>
        <dbReference type="EMBL" id="MDX8051074.1"/>
    </source>
</evidence>
<keyword evidence="2" id="KW-0732">Signal</keyword>
<keyword evidence="4" id="KW-1185">Reference proteome</keyword>
<evidence type="ECO:0000313" key="4">
    <source>
        <dbReference type="Proteomes" id="UP001271792"/>
    </source>
</evidence>
<name>A0ABU4TSP4_9PSEU</name>
<reference evidence="3 4" key="1">
    <citation type="submission" date="2023-11" db="EMBL/GenBank/DDBJ databases">
        <title>Lentzea sokolovensis, sp. nov., Lentzea kristufkii, sp. nov., and Lentzea miocenensis, sp. nov., rare actinobacteria from Sokolov Coal Basin, Miocene lacustrine sediment, Czech Republic.</title>
        <authorList>
            <person name="Lara A."/>
            <person name="Kotroba L."/>
            <person name="Nouioui I."/>
            <person name="Neumann-Schaal M."/>
            <person name="Mast Y."/>
            <person name="Chronakova A."/>
        </authorList>
    </citation>
    <scope>NUCLEOTIDE SEQUENCE [LARGE SCALE GENOMIC DNA]</scope>
    <source>
        <strain evidence="3 4">BCCO 10_0798</strain>
    </source>
</reference>
<feature type="chain" id="PRO_5046040321" evidence="2">
    <location>
        <begin position="20"/>
        <end position="172"/>
    </location>
</feature>
<evidence type="ECO:0000256" key="2">
    <source>
        <dbReference type="SAM" id="SignalP"/>
    </source>
</evidence>
<feature type="signal peptide" evidence="2">
    <location>
        <begin position="1"/>
        <end position="19"/>
    </location>
</feature>
<protein>
    <submittedName>
        <fullName evidence="3">Uncharacterized protein</fullName>
    </submittedName>
</protein>
<dbReference type="EMBL" id="JAXAVV010000007">
    <property type="protein sequence ID" value="MDX8051074.1"/>
    <property type="molecule type" value="Genomic_DNA"/>
</dbReference>
<gene>
    <name evidence="3" type="ORF">SK571_16935</name>
</gene>
<sequence length="172" mass="17683">MNPLTLTCLVAAAALTACGQPPPPRAPQPEVTSTSTSAATTTADVVAPTTTSKVVAPTTTTNTPPKPPRTTTTKPPPPPKPPDRWVLPAGLRGSIEQQDAQFFPASWGRIQGQVAEVCPGQTLCVGHALVIDPASELTDDCFIVPGGISVPDPLHEGGTITFRVTNDLCSGG</sequence>
<organism evidence="3 4">
    <name type="scientific">Lentzea kristufekii</name>
    <dbReference type="NCBI Taxonomy" id="3095430"/>
    <lineage>
        <taxon>Bacteria</taxon>
        <taxon>Bacillati</taxon>
        <taxon>Actinomycetota</taxon>
        <taxon>Actinomycetes</taxon>
        <taxon>Pseudonocardiales</taxon>
        <taxon>Pseudonocardiaceae</taxon>
        <taxon>Lentzea</taxon>
    </lineage>
</organism>
<dbReference type="Proteomes" id="UP001271792">
    <property type="component" value="Unassembled WGS sequence"/>
</dbReference>
<dbReference type="RefSeq" id="WP_319985040.1">
    <property type="nucleotide sequence ID" value="NZ_JAXAVV010000007.1"/>
</dbReference>
<feature type="compositionally biased region" description="Pro residues" evidence="1">
    <location>
        <begin position="64"/>
        <end position="80"/>
    </location>
</feature>
<accession>A0ABU4TSP4</accession>
<evidence type="ECO:0000256" key="1">
    <source>
        <dbReference type="SAM" id="MobiDB-lite"/>
    </source>
</evidence>
<feature type="compositionally biased region" description="Low complexity" evidence="1">
    <location>
        <begin position="28"/>
        <end position="63"/>
    </location>
</feature>